<keyword evidence="13" id="KW-1185">Reference proteome</keyword>
<dbReference type="EMBL" id="MPDM01000003">
    <property type="protein sequence ID" value="OKL49980.1"/>
    <property type="molecule type" value="Genomic_DNA"/>
</dbReference>
<dbReference type="Proteomes" id="UP000186465">
    <property type="component" value="Unassembled WGS sequence"/>
</dbReference>
<accession>A0A1Q5PRE3</accession>
<evidence type="ECO:0000256" key="6">
    <source>
        <dbReference type="ARBA" id="ARBA00023002"/>
    </source>
</evidence>
<dbReference type="NCBIfam" id="NF005111">
    <property type="entry name" value="PRK06545.2-3"/>
    <property type="match status" value="1"/>
</dbReference>
<dbReference type="InterPro" id="IPR002912">
    <property type="entry name" value="ACT_dom"/>
</dbReference>
<dbReference type="EC" id="1.3.1.12" evidence="3"/>
<evidence type="ECO:0000256" key="2">
    <source>
        <dbReference type="ARBA" id="ARBA00007964"/>
    </source>
</evidence>
<dbReference type="InterPro" id="IPR045865">
    <property type="entry name" value="ACT-like_dom_sf"/>
</dbReference>
<evidence type="ECO:0000256" key="8">
    <source>
        <dbReference type="ARBA" id="ARBA00023141"/>
    </source>
</evidence>
<dbReference type="GO" id="GO:0004665">
    <property type="term" value="F:prephenate dehydrogenase (NADP+) activity"/>
    <property type="evidence" value="ECO:0007669"/>
    <property type="project" value="InterPro"/>
</dbReference>
<keyword evidence="7" id="KW-0520">NAD</keyword>
<dbReference type="InterPro" id="IPR046826">
    <property type="entry name" value="PDH_N"/>
</dbReference>
<dbReference type="Pfam" id="PF02153">
    <property type="entry name" value="PDH_N"/>
    <property type="match status" value="1"/>
</dbReference>
<evidence type="ECO:0000313" key="12">
    <source>
        <dbReference type="EMBL" id="OKL49980.1"/>
    </source>
</evidence>
<organism evidence="12 13">
    <name type="scientific">Boudabousia marimammalium</name>
    <dbReference type="NCBI Taxonomy" id="156892"/>
    <lineage>
        <taxon>Bacteria</taxon>
        <taxon>Bacillati</taxon>
        <taxon>Actinomycetota</taxon>
        <taxon>Actinomycetes</taxon>
        <taxon>Actinomycetales</taxon>
        <taxon>Actinomycetaceae</taxon>
        <taxon>Boudabousia</taxon>
    </lineage>
</organism>
<evidence type="ECO:0000256" key="3">
    <source>
        <dbReference type="ARBA" id="ARBA00012068"/>
    </source>
</evidence>
<dbReference type="PANTHER" id="PTHR21363">
    <property type="entry name" value="PREPHENATE DEHYDROGENASE"/>
    <property type="match status" value="1"/>
</dbReference>
<evidence type="ECO:0000256" key="9">
    <source>
        <dbReference type="ARBA" id="ARBA00049260"/>
    </source>
</evidence>
<feature type="domain" description="Prephenate/arogenate dehydrogenase" evidence="10">
    <location>
        <begin position="13"/>
        <end position="290"/>
    </location>
</feature>
<dbReference type="GO" id="GO:0070403">
    <property type="term" value="F:NAD+ binding"/>
    <property type="evidence" value="ECO:0007669"/>
    <property type="project" value="InterPro"/>
</dbReference>
<proteinExistence type="inferred from homology"/>
<evidence type="ECO:0000256" key="1">
    <source>
        <dbReference type="ARBA" id="ARBA00005067"/>
    </source>
</evidence>
<dbReference type="PANTHER" id="PTHR21363:SF0">
    <property type="entry name" value="PREPHENATE DEHYDROGENASE [NADP(+)]"/>
    <property type="match status" value="1"/>
</dbReference>
<dbReference type="SUPFAM" id="SSF48179">
    <property type="entry name" value="6-phosphogluconate dehydrogenase C-terminal domain-like"/>
    <property type="match status" value="1"/>
</dbReference>
<dbReference type="AlphaFoldDB" id="A0A1Q5PRE3"/>
<evidence type="ECO:0000259" key="11">
    <source>
        <dbReference type="PROSITE" id="PS51671"/>
    </source>
</evidence>
<dbReference type="InterPro" id="IPR050812">
    <property type="entry name" value="Preph/Arog_dehydrog"/>
</dbReference>
<dbReference type="GO" id="GO:0008977">
    <property type="term" value="F:prephenate dehydrogenase (NAD+) activity"/>
    <property type="evidence" value="ECO:0007669"/>
    <property type="project" value="UniProtKB-EC"/>
</dbReference>
<dbReference type="PROSITE" id="PS51176">
    <property type="entry name" value="PDH_ADH"/>
    <property type="match status" value="1"/>
</dbReference>
<dbReference type="NCBIfam" id="NF005112">
    <property type="entry name" value="PRK06545.2-4"/>
    <property type="match status" value="1"/>
</dbReference>
<dbReference type="RefSeq" id="WP_075361306.1">
    <property type="nucleotide sequence ID" value="NZ_MPDM01000003.1"/>
</dbReference>
<dbReference type="UniPathway" id="UPA00122">
    <property type="reaction ID" value="UER00961"/>
</dbReference>
<feature type="domain" description="ACT" evidence="11">
    <location>
        <begin position="303"/>
        <end position="371"/>
    </location>
</feature>
<gene>
    <name evidence="12" type="ORF">BM477_03540</name>
</gene>
<dbReference type="GO" id="GO:0006571">
    <property type="term" value="P:tyrosine biosynthetic process"/>
    <property type="evidence" value="ECO:0007669"/>
    <property type="project" value="UniProtKB-UniPathway"/>
</dbReference>
<keyword evidence="8" id="KW-0028">Amino-acid biosynthesis</keyword>
<evidence type="ECO:0000256" key="7">
    <source>
        <dbReference type="ARBA" id="ARBA00023027"/>
    </source>
</evidence>
<keyword evidence="5" id="KW-0827">Tyrosine biosynthesis</keyword>
<evidence type="ECO:0000259" key="10">
    <source>
        <dbReference type="PROSITE" id="PS51176"/>
    </source>
</evidence>
<dbReference type="InterPro" id="IPR008927">
    <property type="entry name" value="6-PGluconate_DH-like_C_sf"/>
</dbReference>
<evidence type="ECO:0000313" key="13">
    <source>
        <dbReference type="Proteomes" id="UP000186465"/>
    </source>
</evidence>
<dbReference type="SUPFAM" id="SSF55021">
    <property type="entry name" value="ACT-like"/>
    <property type="match status" value="1"/>
</dbReference>
<evidence type="ECO:0000256" key="5">
    <source>
        <dbReference type="ARBA" id="ARBA00022498"/>
    </source>
</evidence>
<dbReference type="InterPro" id="IPR046825">
    <property type="entry name" value="PDH_C"/>
</dbReference>
<keyword evidence="8" id="KW-0057">Aromatic amino acid biosynthesis</keyword>
<comment type="caution">
    <text evidence="12">The sequence shown here is derived from an EMBL/GenBank/DDBJ whole genome shotgun (WGS) entry which is preliminary data.</text>
</comment>
<dbReference type="STRING" id="156892.BM477_03540"/>
<sequence length="371" mass="38806">MSRHPEFISRLDGPVLVIGTGLLGTSLGLALSRAGVEVYLYDISPTSQLLAQDMGAGRLWNGDLPQPALVVVAAPPDVVGELVIGALEQFPEATVTDVASVKSQIMKQVFAHPQAARYVGSHPMAGRESTGPTAADADLFVGRAWVLVKHPCTNPQAALQVLTLAQDVGAFVTELDAKTHDQAVALISHVPQLLSSILAGCLVNAPSTSLNLAGGGLRDMTRIASSDPRLWTAITTANAPAVVKVLKEIVASCTELIDGLAKAPVEPPTGVAQSAVHSVMLKGNQGVARIPGKHGEAAVHTAELGVLVPDAPGELGRLFNEVGAAGINIEDLRIEHSVGQRVGLAWLTVHQTKAVELSEYLESRNWQVIPA</sequence>
<protein>
    <recommendedName>
        <fullName evidence="4">Prephenate dehydrogenase</fullName>
        <ecNumber evidence="3">1.3.1.12</ecNumber>
    </recommendedName>
</protein>
<dbReference type="InterPro" id="IPR003099">
    <property type="entry name" value="Prephen_DH"/>
</dbReference>
<dbReference type="OrthoDB" id="9802008at2"/>
<evidence type="ECO:0000256" key="4">
    <source>
        <dbReference type="ARBA" id="ARBA00016891"/>
    </source>
</evidence>
<reference evidence="13" key="1">
    <citation type="submission" date="2016-11" db="EMBL/GenBank/DDBJ databases">
        <title>Actinomyces gypaetusis sp. nov. isolated from Gypaetus barbatus in Qinghai Tibet Plateau China.</title>
        <authorList>
            <person name="Meng X."/>
        </authorList>
    </citation>
    <scope>NUCLEOTIDE SEQUENCE [LARGE SCALE GENOMIC DNA]</scope>
    <source>
        <strain evidence="13">DSM 15383</strain>
    </source>
</reference>
<comment type="similarity">
    <text evidence="2">Belongs to the prephenate/arogenate dehydrogenase family.</text>
</comment>
<comment type="pathway">
    <text evidence="1">Amino-acid biosynthesis; L-tyrosine biosynthesis; (4-hydroxyphenyl)pyruvate from prephenate (NAD(+) route): step 1/1.</text>
</comment>
<dbReference type="Gene3D" id="3.40.50.720">
    <property type="entry name" value="NAD(P)-binding Rossmann-like Domain"/>
    <property type="match status" value="1"/>
</dbReference>
<dbReference type="Pfam" id="PF20463">
    <property type="entry name" value="PDH_C"/>
    <property type="match status" value="1"/>
</dbReference>
<dbReference type="SUPFAM" id="SSF51735">
    <property type="entry name" value="NAD(P)-binding Rossmann-fold domains"/>
    <property type="match status" value="1"/>
</dbReference>
<comment type="catalytic activity">
    <reaction evidence="9">
        <text>prephenate + NAD(+) = 3-(4-hydroxyphenyl)pyruvate + CO2 + NADH</text>
        <dbReference type="Rhea" id="RHEA:13869"/>
        <dbReference type="ChEBI" id="CHEBI:16526"/>
        <dbReference type="ChEBI" id="CHEBI:29934"/>
        <dbReference type="ChEBI" id="CHEBI:36242"/>
        <dbReference type="ChEBI" id="CHEBI:57540"/>
        <dbReference type="ChEBI" id="CHEBI:57945"/>
        <dbReference type="EC" id="1.3.1.12"/>
    </reaction>
</comment>
<dbReference type="Gene3D" id="1.10.3660.10">
    <property type="entry name" value="6-phosphogluconate dehydrogenase C-terminal like domain"/>
    <property type="match status" value="1"/>
</dbReference>
<dbReference type="PROSITE" id="PS51671">
    <property type="entry name" value="ACT"/>
    <property type="match status" value="1"/>
</dbReference>
<keyword evidence="6" id="KW-0560">Oxidoreductase</keyword>
<name>A0A1Q5PRE3_9ACTO</name>
<dbReference type="InterPro" id="IPR036291">
    <property type="entry name" value="NAD(P)-bd_dom_sf"/>
</dbReference>
<dbReference type="CDD" id="cd02116">
    <property type="entry name" value="ACT"/>
    <property type="match status" value="1"/>
</dbReference>